<sequence>MRSKTVKPLNEELVGVDAALRRAAKAAQALARKTKTPCYVWKDDKIVDVTLTKTRRQVSITTKHQ</sequence>
<proteinExistence type="predicted"/>
<gene>
    <name evidence="1" type="ordered locus">Glov_2142</name>
</gene>
<dbReference type="RefSeq" id="WP_012470196.1">
    <property type="nucleotide sequence ID" value="NC_010814.1"/>
</dbReference>
<dbReference type="HOGENOM" id="CLU_2843612_0_0_7"/>
<organism evidence="1 2">
    <name type="scientific">Trichlorobacter lovleyi (strain ATCC BAA-1151 / DSM 17278 / SZ)</name>
    <name type="common">Geobacter lovleyi</name>
    <dbReference type="NCBI Taxonomy" id="398767"/>
    <lineage>
        <taxon>Bacteria</taxon>
        <taxon>Pseudomonadati</taxon>
        <taxon>Thermodesulfobacteriota</taxon>
        <taxon>Desulfuromonadia</taxon>
        <taxon>Geobacterales</taxon>
        <taxon>Geobacteraceae</taxon>
        <taxon>Trichlorobacter</taxon>
    </lineage>
</organism>
<dbReference type="Proteomes" id="UP000002420">
    <property type="component" value="Chromosome"/>
</dbReference>
<dbReference type="EMBL" id="CP001089">
    <property type="protein sequence ID" value="ACD95858.1"/>
    <property type="molecule type" value="Genomic_DNA"/>
</dbReference>
<accession>B3E437</accession>
<dbReference type="STRING" id="398767.Glov_2142"/>
<reference evidence="1 2" key="1">
    <citation type="submission" date="2008-05" db="EMBL/GenBank/DDBJ databases">
        <title>Complete sequence of chromosome of Geobacter lovleyi SZ.</title>
        <authorList>
            <consortium name="US DOE Joint Genome Institute"/>
            <person name="Lucas S."/>
            <person name="Copeland A."/>
            <person name="Lapidus A."/>
            <person name="Glavina del Rio T."/>
            <person name="Dalin E."/>
            <person name="Tice H."/>
            <person name="Bruce D."/>
            <person name="Goodwin L."/>
            <person name="Pitluck S."/>
            <person name="Chertkov O."/>
            <person name="Meincke L."/>
            <person name="Brettin T."/>
            <person name="Detter J.C."/>
            <person name="Han C."/>
            <person name="Tapia R."/>
            <person name="Kuske C.R."/>
            <person name="Schmutz J."/>
            <person name="Larimer F."/>
            <person name="Land M."/>
            <person name="Hauser L."/>
            <person name="Kyrpides N."/>
            <person name="Mikhailova N."/>
            <person name="Sung Y."/>
            <person name="Fletcher K.E."/>
            <person name="Ritalahti K.M."/>
            <person name="Loeffler F.E."/>
            <person name="Richardson P."/>
        </authorList>
    </citation>
    <scope>NUCLEOTIDE SEQUENCE [LARGE SCALE GENOMIC DNA]</scope>
    <source>
        <strain evidence="2">ATCC BAA-1151 / DSM 17278 / SZ</strain>
    </source>
</reference>
<keyword evidence="2" id="KW-1185">Reference proteome</keyword>
<dbReference type="AlphaFoldDB" id="B3E437"/>
<evidence type="ECO:0000313" key="1">
    <source>
        <dbReference type="EMBL" id="ACD95858.1"/>
    </source>
</evidence>
<evidence type="ECO:0000313" key="2">
    <source>
        <dbReference type="Proteomes" id="UP000002420"/>
    </source>
</evidence>
<protein>
    <submittedName>
        <fullName evidence="1">Uncharacterized protein</fullName>
    </submittedName>
</protein>
<dbReference type="KEGG" id="glo:Glov_2142"/>
<name>B3E437_TRIL1</name>